<organism evidence="2 3">
    <name type="scientific">Dyella thiooxydans</name>
    <dbReference type="NCBI Taxonomy" id="445710"/>
    <lineage>
        <taxon>Bacteria</taxon>
        <taxon>Pseudomonadati</taxon>
        <taxon>Pseudomonadota</taxon>
        <taxon>Gammaproteobacteria</taxon>
        <taxon>Lysobacterales</taxon>
        <taxon>Rhodanobacteraceae</taxon>
        <taxon>Dyella</taxon>
    </lineage>
</organism>
<keyword evidence="1" id="KW-0812">Transmembrane</keyword>
<keyword evidence="3" id="KW-1185">Reference proteome</keyword>
<feature type="transmembrane region" description="Helical" evidence="1">
    <location>
        <begin position="33"/>
        <end position="56"/>
    </location>
</feature>
<dbReference type="STRING" id="445710.ATSB10_26410"/>
<dbReference type="KEGG" id="dtx:ATSB10_26410"/>
<sequence>MALLAGVFALGLQFALTLATVHRQGFGAERALWIYLGYFTILTNALGALSLARLAAGHRDGLLARDEDLTAIAASLLIVGLVYNLVLRQTWHPTGWADVTDELLHVAMPLLYLATWWVAGRGQAVSRSRLLAWMAYPVVYLAYALGRAALDGRYPYPFLDVATLGWVRVLGNAALVGLAFVGIGAALAWLAARRPLRPALSGRAGPR</sequence>
<evidence type="ECO:0008006" key="4">
    <source>
        <dbReference type="Google" id="ProtNLM"/>
    </source>
</evidence>
<reference evidence="2 3" key="1">
    <citation type="submission" date="2016-02" db="EMBL/GenBank/DDBJ databases">
        <title>Complete genome sequencing and analysis of ATSB10, Dyella thiooxydans isolated from rhizosphere soil of sunflower (Helianthus annuus L.).</title>
        <authorList>
            <person name="Lee Y."/>
            <person name="Hwangbo K."/>
            <person name="Chung H."/>
            <person name="Yoo J."/>
            <person name="Kim K.Y."/>
            <person name="Sa T.M."/>
            <person name="Um Y."/>
            <person name="Madhaiyan M."/>
        </authorList>
    </citation>
    <scope>NUCLEOTIDE SEQUENCE [LARGE SCALE GENOMIC DNA]</scope>
    <source>
        <strain evidence="2 3">ATSB10</strain>
    </source>
</reference>
<proteinExistence type="predicted"/>
<feature type="transmembrane region" description="Helical" evidence="1">
    <location>
        <begin position="170"/>
        <end position="192"/>
    </location>
</feature>
<evidence type="ECO:0000256" key="1">
    <source>
        <dbReference type="SAM" id="Phobius"/>
    </source>
</evidence>
<feature type="transmembrane region" description="Helical" evidence="1">
    <location>
        <begin position="131"/>
        <end position="150"/>
    </location>
</feature>
<accession>A0A161J2X0</accession>
<keyword evidence="1" id="KW-1133">Transmembrane helix</keyword>
<gene>
    <name evidence="2" type="ORF">ATSB10_26410</name>
</gene>
<dbReference type="PATRIC" id="fig|445710.3.peg.2633"/>
<dbReference type="InterPro" id="IPR049713">
    <property type="entry name" value="Pr6Pr-like"/>
</dbReference>
<dbReference type="EMBL" id="CP014841">
    <property type="protein sequence ID" value="AND70095.1"/>
    <property type="molecule type" value="Genomic_DNA"/>
</dbReference>
<dbReference type="Proteomes" id="UP000077255">
    <property type="component" value="Chromosome"/>
</dbReference>
<name>A0A161J2X0_9GAMM</name>
<protein>
    <recommendedName>
        <fullName evidence="4">Integral membrane protein</fullName>
    </recommendedName>
</protein>
<evidence type="ECO:0000313" key="2">
    <source>
        <dbReference type="EMBL" id="AND70095.1"/>
    </source>
</evidence>
<keyword evidence="1" id="KW-0472">Membrane</keyword>
<evidence type="ECO:0000313" key="3">
    <source>
        <dbReference type="Proteomes" id="UP000077255"/>
    </source>
</evidence>
<dbReference type="AlphaFoldDB" id="A0A161J2X0"/>
<dbReference type="NCBIfam" id="NF038065">
    <property type="entry name" value="Pr6Pr"/>
    <property type="match status" value="1"/>
</dbReference>
<feature type="transmembrane region" description="Helical" evidence="1">
    <location>
        <begin position="68"/>
        <end position="91"/>
    </location>
</feature>